<protein>
    <recommendedName>
        <fullName evidence="5">Senescence regulator</fullName>
    </recommendedName>
</protein>
<dbReference type="PANTHER" id="PTHR33083:SF50">
    <property type="entry name" value="PROTEIN S40-7"/>
    <property type="match status" value="1"/>
</dbReference>
<feature type="region of interest" description="Disordered" evidence="2">
    <location>
        <begin position="60"/>
        <end position="165"/>
    </location>
</feature>
<organism evidence="3 4">
    <name type="scientific">Eucalyptus globulus</name>
    <name type="common">Tasmanian blue gum</name>
    <dbReference type="NCBI Taxonomy" id="34317"/>
    <lineage>
        <taxon>Eukaryota</taxon>
        <taxon>Viridiplantae</taxon>
        <taxon>Streptophyta</taxon>
        <taxon>Embryophyta</taxon>
        <taxon>Tracheophyta</taxon>
        <taxon>Spermatophyta</taxon>
        <taxon>Magnoliopsida</taxon>
        <taxon>eudicotyledons</taxon>
        <taxon>Gunneridae</taxon>
        <taxon>Pentapetalae</taxon>
        <taxon>rosids</taxon>
        <taxon>malvids</taxon>
        <taxon>Myrtales</taxon>
        <taxon>Myrtaceae</taxon>
        <taxon>Myrtoideae</taxon>
        <taxon>Eucalypteae</taxon>
        <taxon>Eucalyptus</taxon>
    </lineage>
</organism>
<comment type="caution">
    <text evidence="3">The sequence shown here is derived from an EMBL/GenBank/DDBJ whole genome shotgun (WGS) entry which is preliminary data.</text>
</comment>
<accession>A0ABD3IVW3</accession>
<dbReference type="Proteomes" id="UP001634007">
    <property type="component" value="Unassembled WGS sequence"/>
</dbReference>
<reference evidence="3 4" key="1">
    <citation type="submission" date="2024-11" db="EMBL/GenBank/DDBJ databases">
        <title>Chromosome-level genome assembly of Eucalyptus globulus Labill. provides insights into its genome evolution.</title>
        <authorList>
            <person name="Li X."/>
        </authorList>
    </citation>
    <scope>NUCLEOTIDE SEQUENCE [LARGE SCALE GENOMIC DNA]</scope>
    <source>
        <strain evidence="3">CL2024</strain>
        <tissue evidence="3">Fresh tender leaves</tissue>
    </source>
</reference>
<evidence type="ECO:0000256" key="1">
    <source>
        <dbReference type="ARBA" id="ARBA00034773"/>
    </source>
</evidence>
<feature type="compositionally biased region" description="Low complexity" evidence="2">
    <location>
        <begin position="34"/>
        <end position="44"/>
    </location>
</feature>
<evidence type="ECO:0000313" key="4">
    <source>
        <dbReference type="Proteomes" id="UP001634007"/>
    </source>
</evidence>
<evidence type="ECO:0000313" key="3">
    <source>
        <dbReference type="EMBL" id="KAL3718334.1"/>
    </source>
</evidence>
<evidence type="ECO:0000256" key="2">
    <source>
        <dbReference type="SAM" id="MobiDB-lite"/>
    </source>
</evidence>
<evidence type="ECO:0008006" key="5">
    <source>
        <dbReference type="Google" id="ProtNLM"/>
    </source>
</evidence>
<dbReference type="EMBL" id="JBJKBG010000010">
    <property type="protein sequence ID" value="KAL3718334.1"/>
    <property type="molecule type" value="Genomic_DNA"/>
</dbReference>
<dbReference type="PANTHER" id="PTHR33083">
    <property type="entry name" value="EXPRESSED PROTEIN"/>
    <property type="match status" value="1"/>
</dbReference>
<dbReference type="GO" id="GO:0010150">
    <property type="term" value="P:leaf senescence"/>
    <property type="evidence" value="ECO:0007669"/>
    <property type="project" value="UniProtKB-ARBA"/>
</dbReference>
<name>A0ABD3IVW3_EUCGL</name>
<keyword evidence="4" id="KW-1185">Reference proteome</keyword>
<sequence>MEGNGPARPRRGISFSAERLLGALSPHAPPLDPASAGTSSAAAAVADELTEDDVFWTGGFAADSAQHNHQPSSSSSLSSDPRHHLRKASPVGPSESFGVLAALPENEPRSVFNHKASISSPSSSSASSSASSSRMISIPTVPKPPPERLLPVASSSSGSRYHRSAPVNVPAFPTLMLRRCGELDEIEDDYDEDGEGTMLPPHEIVARSLARSPMIACSVLEGAGRTLKGRDLRQVRNAIFRQTGTLKLVIQKNRK</sequence>
<dbReference type="InterPro" id="IPR007608">
    <property type="entry name" value="Senescence_reg_S40"/>
</dbReference>
<proteinExistence type="inferred from homology"/>
<gene>
    <name evidence="3" type="ORF">ACJRO7_003463</name>
</gene>
<feature type="region of interest" description="Disordered" evidence="2">
    <location>
        <begin position="1"/>
        <end position="44"/>
    </location>
</feature>
<feature type="compositionally biased region" description="Low complexity" evidence="2">
    <location>
        <begin position="116"/>
        <end position="138"/>
    </location>
</feature>
<comment type="similarity">
    <text evidence="1">Belongs to the senescence regulator S40 family.</text>
</comment>
<dbReference type="Pfam" id="PF04520">
    <property type="entry name" value="Senescence_reg"/>
    <property type="match status" value="1"/>
</dbReference>
<dbReference type="AlphaFoldDB" id="A0ABD3IVW3"/>